<comment type="caution">
    <text evidence="1">The sequence shown here is derived from an EMBL/GenBank/DDBJ whole genome shotgun (WGS) entry which is preliminary data.</text>
</comment>
<dbReference type="EMBL" id="CAJVPT010012283">
    <property type="protein sequence ID" value="CAG8586413.1"/>
    <property type="molecule type" value="Genomic_DNA"/>
</dbReference>
<dbReference type="Proteomes" id="UP000789525">
    <property type="component" value="Unassembled WGS sequence"/>
</dbReference>
<keyword evidence="2" id="KW-1185">Reference proteome</keyword>
<protein>
    <submittedName>
        <fullName evidence="1">5411_t:CDS:1</fullName>
    </submittedName>
</protein>
<gene>
    <name evidence="1" type="ORF">ACOLOM_LOCUS6162</name>
</gene>
<sequence length="552" mass="63072">MHWDIKLTHKTRYFCLELLERCSEEKVRLTILKTLTFLSRRAPIDRSDQIDLLIKYIINSTQEHVRIIALIDIMKLAHGNAIFETSQALKLINLANSTPEHTVKIKILRILTFLVKHGKLLVDLVSKGHDHDVKIGALHDIQNFMNMARSHSGEVTVVTVKFFVEIIIEAQRIKSTSYNSVGSEWDNITLTEKKSSLFIETYLDGLVTKIPKLILNIIRTLLDDSVTDSINQDMYKTTIKEYLKCIFSIGLSYGQIATYASTSIIELLHAYSKTKNDEIFAEVSKFLLMTSELRGTIIQTSNDSIMNILRLRELLQMPKSFVSIAKTVLKALPSGAVISEDFKEMFLQLIKDIGQYSDKYDEKKIRNNQWNIYLIGIEAGKSGCCNIMANIMQLFVTEVDVDASRYWLRALSNVGTAEEGRIANYIQNAMSNNGTLTAQTGQQFDIFDLIDVSIRHHSLCDAELNGFMSLADTCNQRFFARWFCQLRANFLCTMKLFLEELIKSTDDRSSLTVSMKSMHDELLRTANLHNFVTHSFFDIDEESLAILESYPF</sequence>
<proteinExistence type="predicted"/>
<reference evidence="1" key="1">
    <citation type="submission" date="2021-06" db="EMBL/GenBank/DDBJ databases">
        <authorList>
            <person name="Kallberg Y."/>
            <person name="Tangrot J."/>
            <person name="Rosling A."/>
        </authorList>
    </citation>
    <scope>NUCLEOTIDE SEQUENCE</scope>
    <source>
        <strain evidence="1">CL356</strain>
    </source>
</reference>
<evidence type="ECO:0000313" key="1">
    <source>
        <dbReference type="EMBL" id="CAG8586413.1"/>
    </source>
</evidence>
<name>A0ACA9MIU6_9GLOM</name>
<organism evidence="1 2">
    <name type="scientific">Acaulospora colombiana</name>
    <dbReference type="NCBI Taxonomy" id="27376"/>
    <lineage>
        <taxon>Eukaryota</taxon>
        <taxon>Fungi</taxon>
        <taxon>Fungi incertae sedis</taxon>
        <taxon>Mucoromycota</taxon>
        <taxon>Glomeromycotina</taxon>
        <taxon>Glomeromycetes</taxon>
        <taxon>Diversisporales</taxon>
        <taxon>Acaulosporaceae</taxon>
        <taxon>Acaulospora</taxon>
    </lineage>
</organism>
<accession>A0ACA9MIU6</accession>
<evidence type="ECO:0000313" key="2">
    <source>
        <dbReference type="Proteomes" id="UP000789525"/>
    </source>
</evidence>